<proteinExistence type="inferred from homology"/>
<feature type="binding site" evidence="4">
    <location>
        <position position="134"/>
    </location>
    <ligand>
        <name>Mn(2+)</name>
        <dbReference type="ChEBI" id="CHEBI:29035"/>
        <label>1</label>
    </ligand>
</feature>
<dbReference type="GO" id="GO:0008783">
    <property type="term" value="F:agmatinase activity"/>
    <property type="evidence" value="ECO:0007669"/>
    <property type="project" value="UniProtKB-EC"/>
</dbReference>
<dbReference type="SUPFAM" id="SSF52768">
    <property type="entry name" value="Arginase/deacetylase"/>
    <property type="match status" value="1"/>
</dbReference>
<evidence type="ECO:0000256" key="2">
    <source>
        <dbReference type="ARBA" id="ARBA00022723"/>
    </source>
</evidence>
<dbReference type="CDD" id="cd11593">
    <property type="entry name" value="Agmatinase-like_2"/>
    <property type="match status" value="1"/>
</dbReference>
<dbReference type="KEGG" id="mehf:MmiHf6_09370"/>
<evidence type="ECO:0000313" key="6">
    <source>
        <dbReference type="EMBL" id="WNY23628.1"/>
    </source>
</evidence>
<dbReference type="InterPro" id="IPR006035">
    <property type="entry name" value="Ureohydrolase"/>
</dbReference>
<dbReference type="InterPro" id="IPR023696">
    <property type="entry name" value="Ureohydrolase_dom_sf"/>
</dbReference>
<evidence type="ECO:0000256" key="1">
    <source>
        <dbReference type="ARBA" id="ARBA00009227"/>
    </source>
</evidence>
<reference evidence="6 7" key="1">
    <citation type="submission" date="2023-07" db="EMBL/GenBank/DDBJ databases">
        <title>Closed genoem sequence of Methanomicrococcus sp. Hf6.</title>
        <authorList>
            <person name="Poehlein A."/>
            <person name="Protasov E."/>
            <person name="Platt K."/>
            <person name="Reeh H."/>
            <person name="Daniel R."/>
            <person name="Brune A."/>
        </authorList>
    </citation>
    <scope>NUCLEOTIDE SEQUENCE [LARGE SCALE GENOMIC DNA]</scope>
    <source>
        <strain evidence="6 7">Hf6</strain>
    </source>
</reference>
<dbReference type="Gene3D" id="3.40.800.10">
    <property type="entry name" value="Ureohydrolase domain"/>
    <property type="match status" value="1"/>
</dbReference>
<evidence type="ECO:0000256" key="3">
    <source>
        <dbReference type="ARBA" id="ARBA00022801"/>
    </source>
</evidence>
<dbReference type="Proteomes" id="UP001302978">
    <property type="component" value="Chromosome"/>
</dbReference>
<comment type="cofactor">
    <cofactor evidence="4">
        <name>Mn(2+)</name>
        <dbReference type="ChEBI" id="CHEBI:29035"/>
    </cofactor>
    <text evidence="4">Binds 2 manganese ions per subunit.</text>
</comment>
<feature type="binding site" evidence="4">
    <location>
        <position position="106"/>
    </location>
    <ligand>
        <name>Mn(2+)</name>
        <dbReference type="ChEBI" id="CHEBI:29035"/>
        <label>1</label>
    </ligand>
</feature>
<keyword evidence="7" id="KW-1185">Reference proteome</keyword>
<keyword evidence="4" id="KW-0464">Manganese</keyword>
<accession>A0AA96V220</accession>
<sequence length="293" mass="33482">MFSPVTFFDAIYEYDDAEYVIFGAPFDNTSSFRTGSRWAPDRMREVAINFETYSPKYDLDMTDILVHDAGNSFVSVNIDETLEWIYEDAKQIVDDGKFPIMIGGEHSLTYAPVKACYDACEEKDDFAVLVLDAHFDLRTDFRGLKNNHACVSRHILENITKNYVSIGIRSGPQEEWEYAKNEGIKFYSNDDVFEMGIKEIIKETMEYLDSEHIYLSLDMDAIDPAFCPGLGTPEPFGMTDREVREVLRAFAPKTIGFDVVEIAPEYDNGQSAILATKLMREFIFAREASKKNK</sequence>
<dbReference type="EMBL" id="CP131059">
    <property type="protein sequence ID" value="WNY23628.1"/>
    <property type="molecule type" value="Genomic_DNA"/>
</dbReference>
<dbReference type="RefSeq" id="WP_316556762.1">
    <property type="nucleotide sequence ID" value="NZ_CP131059.1"/>
</dbReference>
<dbReference type="GO" id="GO:0033389">
    <property type="term" value="P:putrescine biosynthetic process from arginine, via agmatine"/>
    <property type="evidence" value="ECO:0007669"/>
    <property type="project" value="TreeGrafter"/>
</dbReference>
<dbReference type="AlphaFoldDB" id="A0AA96V220"/>
<dbReference type="InterPro" id="IPR005925">
    <property type="entry name" value="Agmatinase-rel"/>
</dbReference>
<dbReference type="PROSITE" id="PS51409">
    <property type="entry name" value="ARGINASE_2"/>
    <property type="match status" value="1"/>
</dbReference>
<organism evidence="6 7">
    <name type="scientific">Methanimicrococcus hongohii</name>
    <dbReference type="NCBI Taxonomy" id="3028295"/>
    <lineage>
        <taxon>Archaea</taxon>
        <taxon>Methanobacteriati</taxon>
        <taxon>Methanobacteriota</taxon>
        <taxon>Stenosarchaea group</taxon>
        <taxon>Methanomicrobia</taxon>
        <taxon>Methanosarcinales</taxon>
        <taxon>Methanosarcinaceae</taxon>
        <taxon>Methanimicrococcus</taxon>
    </lineage>
</organism>
<dbReference type="NCBIfam" id="TIGR01230">
    <property type="entry name" value="agmatinase"/>
    <property type="match status" value="1"/>
</dbReference>
<evidence type="ECO:0000256" key="4">
    <source>
        <dbReference type="PIRSR" id="PIRSR036979-1"/>
    </source>
</evidence>
<comment type="similarity">
    <text evidence="1">Belongs to the arginase family. Agmatinase subfamily.</text>
</comment>
<dbReference type="PANTHER" id="PTHR11358:SF26">
    <property type="entry name" value="GUANIDINO ACID HYDROLASE, MITOCHONDRIAL"/>
    <property type="match status" value="1"/>
</dbReference>
<dbReference type="InterPro" id="IPR020855">
    <property type="entry name" value="Ureohydrolase_Mn_BS"/>
</dbReference>
<name>A0AA96V220_9EURY</name>
<feature type="binding site" evidence="4">
    <location>
        <position position="220"/>
    </location>
    <ligand>
        <name>Mn(2+)</name>
        <dbReference type="ChEBI" id="CHEBI:29035"/>
        <label>1</label>
    </ligand>
</feature>
<dbReference type="EC" id="3.5.3.11" evidence="6"/>
<protein>
    <submittedName>
        <fullName evidence="6">Agmatinase</fullName>
        <ecNumber evidence="6">3.5.3.11</ecNumber>
    </submittedName>
</protein>
<evidence type="ECO:0000256" key="5">
    <source>
        <dbReference type="RuleBase" id="RU003684"/>
    </source>
</evidence>
<gene>
    <name evidence="6" type="primary">speB</name>
    <name evidence="6" type="ORF">MmiHf6_09370</name>
</gene>
<feature type="binding site" evidence="4">
    <location>
        <position position="136"/>
    </location>
    <ligand>
        <name>Mn(2+)</name>
        <dbReference type="ChEBI" id="CHEBI:29035"/>
        <label>1</label>
    </ligand>
</feature>
<keyword evidence="3 5" id="KW-0378">Hydrolase</keyword>
<feature type="binding site" evidence="4">
    <location>
        <position position="218"/>
    </location>
    <ligand>
        <name>Mn(2+)</name>
        <dbReference type="ChEBI" id="CHEBI:29035"/>
        <label>1</label>
    </ligand>
</feature>
<dbReference type="GO" id="GO:0046872">
    <property type="term" value="F:metal ion binding"/>
    <property type="evidence" value="ECO:0007669"/>
    <property type="project" value="UniProtKB-KW"/>
</dbReference>
<keyword evidence="2 4" id="KW-0479">Metal-binding</keyword>
<feature type="binding site" evidence="4">
    <location>
        <position position="132"/>
    </location>
    <ligand>
        <name>Mn(2+)</name>
        <dbReference type="ChEBI" id="CHEBI:29035"/>
        <label>1</label>
    </ligand>
</feature>
<dbReference type="PIRSF" id="PIRSF036979">
    <property type="entry name" value="Arginase"/>
    <property type="match status" value="1"/>
</dbReference>
<evidence type="ECO:0000313" key="7">
    <source>
        <dbReference type="Proteomes" id="UP001302978"/>
    </source>
</evidence>
<dbReference type="Pfam" id="PF00491">
    <property type="entry name" value="Arginase"/>
    <property type="match status" value="1"/>
</dbReference>
<dbReference type="PROSITE" id="PS01053">
    <property type="entry name" value="ARGINASE_1"/>
    <property type="match status" value="1"/>
</dbReference>
<dbReference type="GeneID" id="85195472"/>
<dbReference type="PANTHER" id="PTHR11358">
    <property type="entry name" value="ARGINASE/AGMATINASE"/>
    <property type="match status" value="1"/>
</dbReference>